<dbReference type="AlphaFoldDB" id="A0A392M285"/>
<reference evidence="2 3" key="1">
    <citation type="journal article" date="2018" name="Front. Plant Sci.">
        <title>Red Clover (Trifolium pratense) and Zigzag Clover (T. medium) - A Picture of Genomic Similarities and Differences.</title>
        <authorList>
            <person name="Dluhosova J."/>
            <person name="Istvanek J."/>
            <person name="Nedelnik J."/>
            <person name="Repkova J."/>
        </authorList>
    </citation>
    <scope>NUCLEOTIDE SEQUENCE [LARGE SCALE GENOMIC DNA]</scope>
    <source>
        <strain evidence="3">cv. 10/8</strain>
        <tissue evidence="2">Leaf</tissue>
    </source>
</reference>
<dbReference type="Proteomes" id="UP000265520">
    <property type="component" value="Unassembled WGS sequence"/>
</dbReference>
<feature type="compositionally biased region" description="Polar residues" evidence="1">
    <location>
        <begin position="101"/>
        <end position="112"/>
    </location>
</feature>
<sequence length="130" mass="14732">MDDMALGMEEMGVVADPPYITPPLAKLLQEVEEEKISPMGLRTDSMFKKKLGLKEPKSMSELLTRAQPYLNYEEKLLADKVEKDKRFVKNSERGEKVNKGTRGNYSESTPLNTTTETILQKCVNTEFVEA</sequence>
<keyword evidence="3" id="KW-1185">Reference proteome</keyword>
<protein>
    <submittedName>
        <fullName evidence="2">Uncharacterized protein</fullName>
    </submittedName>
</protein>
<evidence type="ECO:0000256" key="1">
    <source>
        <dbReference type="SAM" id="MobiDB-lite"/>
    </source>
</evidence>
<name>A0A392M285_9FABA</name>
<feature type="compositionally biased region" description="Basic and acidic residues" evidence="1">
    <location>
        <begin position="88"/>
        <end position="98"/>
    </location>
</feature>
<proteinExistence type="predicted"/>
<organism evidence="2 3">
    <name type="scientific">Trifolium medium</name>
    <dbReference type="NCBI Taxonomy" id="97028"/>
    <lineage>
        <taxon>Eukaryota</taxon>
        <taxon>Viridiplantae</taxon>
        <taxon>Streptophyta</taxon>
        <taxon>Embryophyta</taxon>
        <taxon>Tracheophyta</taxon>
        <taxon>Spermatophyta</taxon>
        <taxon>Magnoliopsida</taxon>
        <taxon>eudicotyledons</taxon>
        <taxon>Gunneridae</taxon>
        <taxon>Pentapetalae</taxon>
        <taxon>rosids</taxon>
        <taxon>fabids</taxon>
        <taxon>Fabales</taxon>
        <taxon>Fabaceae</taxon>
        <taxon>Papilionoideae</taxon>
        <taxon>50 kb inversion clade</taxon>
        <taxon>NPAAA clade</taxon>
        <taxon>Hologalegina</taxon>
        <taxon>IRL clade</taxon>
        <taxon>Trifolieae</taxon>
        <taxon>Trifolium</taxon>
    </lineage>
</organism>
<comment type="caution">
    <text evidence="2">The sequence shown here is derived from an EMBL/GenBank/DDBJ whole genome shotgun (WGS) entry which is preliminary data.</text>
</comment>
<feature type="region of interest" description="Disordered" evidence="1">
    <location>
        <begin position="88"/>
        <end position="112"/>
    </location>
</feature>
<evidence type="ECO:0000313" key="2">
    <source>
        <dbReference type="EMBL" id="MCH81447.1"/>
    </source>
</evidence>
<evidence type="ECO:0000313" key="3">
    <source>
        <dbReference type="Proteomes" id="UP000265520"/>
    </source>
</evidence>
<accession>A0A392M285</accession>
<gene>
    <name evidence="2" type="ORF">A2U01_0002234</name>
</gene>
<dbReference type="EMBL" id="LXQA010002310">
    <property type="protein sequence ID" value="MCH81447.1"/>
    <property type="molecule type" value="Genomic_DNA"/>
</dbReference>